<dbReference type="PANTHER" id="PTHR35525">
    <property type="entry name" value="BLL6575 PROTEIN"/>
    <property type="match status" value="1"/>
</dbReference>
<organism evidence="2 3">
    <name type="scientific">Glycomyces buryatensis</name>
    <dbReference type="NCBI Taxonomy" id="2570927"/>
    <lineage>
        <taxon>Bacteria</taxon>
        <taxon>Bacillati</taxon>
        <taxon>Actinomycetota</taxon>
        <taxon>Actinomycetes</taxon>
        <taxon>Glycomycetales</taxon>
        <taxon>Glycomycetaceae</taxon>
        <taxon>Glycomyces</taxon>
    </lineage>
</organism>
<dbReference type="Pfam" id="PF11706">
    <property type="entry name" value="zf-CGNR"/>
    <property type="match status" value="1"/>
</dbReference>
<reference evidence="2 3" key="2">
    <citation type="submission" date="2019-05" db="EMBL/GenBank/DDBJ databases">
        <title>Glycomyces buryatensis sp. nov.</title>
        <authorList>
            <person name="Nikitina E."/>
        </authorList>
    </citation>
    <scope>NUCLEOTIDE SEQUENCE [LARGE SCALE GENOMIC DNA]</scope>
    <source>
        <strain evidence="2 3">18</strain>
    </source>
</reference>
<dbReference type="InterPro" id="IPR023286">
    <property type="entry name" value="ABATE_dom_sf"/>
</dbReference>
<comment type="caution">
    <text evidence="2">The sequence shown here is derived from an EMBL/GenBank/DDBJ whole genome shotgun (WGS) entry which is preliminary data.</text>
</comment>
<dbReference type="RefSeq" id="WP_136534986.1">
    <property type="nucleotide sequence ID" value="NZ_STGY01000051.1"/>
</dbReference>
<gene>
    <name evidence="2" type="ORF">FAB82_13130</name>
</gene>
<dbReference type="Gene3D" id="1.10.3300.10">
    <property type="entry name" value="Jann2411-like domain"/>
    <property type="match status" value="1"/>
</dbReference>
<reference evidence="3" key="1">
    <citation type="submission" date="2019-04" db="EMBL/GenBank/DDBJ databases">
        <title>Nocardioides xinjiangensis sp. nov.</title>
        <authorList>
            <person name="Liu S."/>
        </authorList>
    </citation>
    <scope>NUCLEOTIDE SEQUENCE [LARGE SCALE GENOMIC DNA]</scope>
    <source>
        <strain evidence="3">18</strain>
    </source>
</reference>
<evidence type="ECO:0000313" key="3">
    <source>
        <dbReference type="Proteomes" id="UP000308760"/>
    </source>
</evidence>
<dbReference type="Pfam" id="PF07336">
    <property type="entry name" value="ABATE"/>
    <property type="match status" value="1"/>
</dbReference>
<dbReference type="InterPro" id="IPR010852">
    <property type="entry name" value="ABATE"/>
</dbReference>
<evidence type="ECO:0000313" key="2">
    <source>
        <dbReference type="EMBL" id="THV41186.1"/>
    </source>
</evidence>
<dbReference type="SUPFAM" id="SSF160904">
    <property type="entry name" value="Jann2411-like"/>
    <property type="match status" value="1"/>
</dbReference>
<dbReference type="PANTHER" id="PTHR35525:SF3">
    <property type="entry name" value="BLL6575 PROTEIN"/>
    <property type="match status" value="1"/>
</dbReference>
<dbReference type="OrthoDB" id="123307at2"/>
<sequence>MNASEPLVGEPLAVDLVNTRPVGQDLLATTGMLASWLALEADRLPGLEVDRNLTDDDLEAVHRVRECIANALAALMNGQHPPKSALDGLNRALAAAPATRRLEWVDGAVVAGSKRAGTSAEWLAAMLAESAADLLTDPSISKLRRCEADDCVMLFLPAHPRRRWCAPERCGNRARVARYYQRHKE</sequence>
<dbReference type="EMBL" id="STGY01000051">
    <property type="protein sequence ID" value="THV41186.1"/>
    <property type="molecule type" value="Genomic_DNA"/>
</dbReference>
<dbReference type="AlphaFoldDB" id="A0A4V4HSE0"/>
<proteinExistence type="predicted"/>
<name>A0A4V4HSE0_9ACTN</name>
<feature type="domain" description="Zinc finger CGNR" evidence="1">
    <location>
        <begin position="143"/>
        <end position="183"/>
    </location>
</feature>
<keyword evidence="3" id="KW-1185">Reference proteome</keyword>
<dbReference type="Proteomes" id="UP000308760">
    <property type="component" value="Unassembled WGS sequence"/>
</dbReference>
<protein>
    <recommendedName>
        <fullName evidence="1">Zinc finger CGNR domain-containing protein</fullName>
    </recommendedName>
</protein>
<accession>A0A4V4HSE0</accession>
<dbReference type="InterPro" id="IPR021005">
    <property type="entry name" value="Znf_CGNR"/>
</dbReference>
<evidence type="ECO:0000259" key="1">
    <source>
        <dbReference type="Pfam" id="PF11706"/>
    </source>
</evidence>